<organism evidence="1 2">
    <name type="scientific">Pseudoflavonifractor intestinihominis</name>
    <dbReference type="NCBI Taxonomy" id="3133171"/>
    <lineage>
        <taxon>Bacteria</taxon>
        <taxon>Bacillati</taxon>
        <taxon>Bacillota</taxon>
        <taxon>Clostridia</taxon>
        <taxon>Eubacteriales</taxon>
        <taxon>Oscillospiraceae</taxon>
        <taxon>Pseudoflavonifractor</taxon>
    </lineage>
</organism>
<dbReference type="Proteomes" id="UP001464378">
    <property type="component" value="Unassembled WGS sequence"/>
</dbReference>
<evidence type="ECO:0000313" key="2">
    <source>
        <dbReference type="Proteomes" id="UP001464378"/>
    </source>
</evidence>
<keyword evidence="2" id="KW-1185">Reference proteome</keyword>
<name>A0ABV1EAN4_9FIRM</name>
<reference evidence="1 2" key="1">
    <citation type="submission" date="2024-03" db="EMBL/GenBank/DDBJ databases">
        <title>Human intestinal bacterial collection.</title>
        <authorList>
            <person name="Pauvert C."/>
            <person name="Hitch T.C.A."/>
            <person name="Clavel T."/>
        </authorList>
    </citation>
    <scope>NUCLEOTIDE SEQUENCE [LARGE SCALE GENOMIC DNA]</scope>
    <source>
        <strain evidence="1 2">CLA-AP-H29</strain>
    </source>
</reference>
<protein>
    <submittedName>
        <fullName evidence="1">Uncharacterized protein</fullName>
    </submittedName>
</protein>
<evidence type="ECO:0000313" key="1">
    <source>
        <dbReference type="EMBL" id="MEQ2443924.1"/>
    </source>
</evidence>
<proteinExistence type="predicted"/>
<sequence>MLLSSLAAQLVTRELAAPAQGWAWAWRIQNEYPALLREAAEAWAENKPLPNPQVGGHSLEEVMEATGASAPQALELLYVLERSPSDGLTLLARCTRRDRLR</sequence>
<gene>
    <name evidence="1" type="ORF">WMO64_10665</name>
</gene>
<comment type="caution">
    <text evidence="1">The sequence shown here is derived from an EMBL/GenBank/DDBJ whole genome shotgun (WGS) entry which is preliminary data.</text>
</comment>
<dbReference type="EMBL" id="JBBMFK010000016">
    <property type="protein sequence ID" value="MEQ2443924.1"/>
    <property type="molecule type" value="Genomic_DNA"/>
</dbReference>
<accession>A0ABV1EAN4</accession>
<dbReference type="RefSeq" id="WP_349231959.1">
    <property type="nucleotide sequence ID" value="NZ_JBBMFK010000016.1"/>
</dbReference>